<accession>A0AAV9UFK1</accession>
<organism evidence="2 3">
    <name type="scientific">Orbilia brochopaga</name>
    <dbReference type="NCBI Taxonomy" id="3140254"/>
    <lineage>
        <taxon>Eukaryota</taxon>
        <taxon>Fungi</taxon>
        <taxon>Dikarya</taxon>
        <taxon>Ascomycota</taxon>
        <taxon>Pezizomycotina</taxon>
        <taxon>Orbiliomycetes</taxon>
        <taxon>Orbiliales</taxon>
        <taxon>Orbiliaceae</taxon>
        <taxon>Orbilia</taxon>
    </lineage>
</organism>
<keyword evidence="3" id="KW-1185">Reference proteome</keyword>
<feature type="compositionally biased region" description="Basic residues" evidence="1">
    <location>
        <begin position="436"/>
        <end position="451"/>
    </location>
</feature>
<feature type="region of interest" description="Disordered" evidence="1">
    <location>
        <begin position="241"/>
        <end position="280"/>
    </location>
</feature>
<feature type="region of interest" description="Disordered" evidence="1">
    <location>
        <begin position="678"/>
        <end position="705"/>
    </location>
</feature>
<name>A0AAV9UFK1_9PEZI</name>
<feature type="region of interest" description="Disordered" evidence="1">
    <location>
        <begin position="719"/>
        <end position="833"/>
    </location>
</feature>
<feature type="compositionally biased region" description="Acidic residues" evidence="1">
    <location>
        <begin position="262"/>
        <end position="272"/>
    </location>
</feature>
<feature type="compositionally biased region" description="Polar residues" evidence="1">
    <location>
        <begin position="452"/>
        <end position="485"/>
    </location>
</feature>
<feature type="compositionally biased region" description="Basic and acidic residues" evidence="1">
    <location>
        <begin position="487"/>
        <end position="507"/>
    </location>
</feature>
<evidence type="ECO:0000256" key="1">
    <source>
        <dbReference type="SAM" id="MobiDB-lite"/>
    </source>
</evidence>
<feature type="region of interest" description="Disordered" evidence="1">
    <location>
        <begin position="295"/>
        <end position="331"/>
    </location>
</feature>
<reference evidence="2 3" key="1">
    <citation type="submission" date="2019-10" db="EMBL/GenBank/DDBJ databases">
        <authorList>
            <person name="Palmer J.M."/>
        </authorList>
    </citation>
    <scope>NUCLEOTIDE SEQUENCE [LARGE SCALE GENOMIC DNA]</scope>
    <source>
        <strain evidence="2 3">TWF696</strain>
    </source>
</reference>
<proteinExistence type="predicted"/>
<gene>
    <name evidence="2" type="ORF">TWF696_009029</name>
</gene>
<sequence length="1159" mass="128457">MHPDQQRSRELLTPEDVRLAIEATRRLEYAISDENIARRNGLASPSGFDSRHVMSMPRLPSRHSSSDAGAFFAGGPAATDHTAQQGRPAMRMGGILGQRPLRASDPVLGSRVGPSHRNNGQRGIGTAYQQGSSYPGAQASGQSQYGGNGVVGGAGVLQVLADRGMLFADVAQAAVPGGSHADSSARWSQLPPRYMPEPTLSFQDHQAPLTTHQTTAVTTPFFNYRHPGQQAMGIVQTYGLSRTAGTGPDQNEEPHALTDSGSESDFESDSESCDSLMDDTPMIPVDVEEASQLPVGELQGNMPSTTDEAGSQAPREEHAPQAADNSLRSDSLVSDEADLLSKTAELSLTTNTAVTAGKPESSLAAASPKAKDATDSLIAKLMIQDSPPGSQNYTKGNTQPAQLLRTNHDLPRRPEPSLVDSNTLLKLPGPSGQSKKTGKSGKRNSKGHAHGKTSSVNSIKTVKSENGNLSSQGAQSTDESVTLTNPEGKRPDKSRPLPQRLHSEGHTASRRRRRNSSLTSISFAHKKVSPSDSSSLLPAPPATQVEPSMTGPPSDLEISRESSTTSIGYNQYKPVESAANNFSQRGPIENTIPLPIHNQTKAIDQGGQPQQFYTSPPNTKQWQRSFNGFQSLGPLQQTHQSSNSYNQSKNGGYRGSLQPPLQATHYHQNYQHPVRRNYESNVPYGTHRNQQQQQPQQEHQNQHQQSFQNYNSNFQYPQQQYHQPQYQQSQYQQSQYQQSQYQQQQAGTAYQSQAAQTAPPTPHRNHRYAANTGFNTSFARHNSGAGHARNNSFGMSRGHARQRSFQSQSENGANAFRPTLVQEERYRRRTPSPPPIVKLSVRDKKLLWPIGPFIPWNVWGCPPWEMDSTNFVNVLCTSVGILRLPFSIPFLRLLRSVLQPNHGDHVITFPTMLANANNMAPYWERCYYAQQFLWKNAKYFNWKPFEELPPSEWPKVEILLGSDNRKDSKWDVYLSQRDEKRLLFRCVEQKLSEDDKEPKATFFVTVHQTGVNQVQYSDPTTRDPDIPLPPLDGSPDPRLLPEYQYTLPNYLCLNESRGITTHGFVDIGVPAKRLNFHPFGPRNFDQLWYGMAHLQELVCMDDIKTLENLRPGQDADAIFGKGKAEELKERTKTMMGNGGPKFLTHEEILAMNFHTPSDE</sequence>
<feature type="region of interest" description="Disordered" evidence="1">
    <location>
        <begin position="631"/>
        <end position="660"/>
    </location>
</feature>
<feature type="region of interest" description="Disordered" evidence="1">
    <location>
        <begin position="405"/>
        <end position="563"/>
    </location>
</feature>
<feature type="region of interest" description="Disordered" evidence="1">
    <location>
        <begin position="57"/>
        <end position="84"/>
    </location>
</feature>
<feature type="region of interest" description="Disordered" evidence="1">
    <location>
        <begin position="606"/>
        <end position="625"/>
    </location>
</feature>
<feature type="compositionally biased region" description="Polar residues" evidence="1">
    <location>
        <begin position="631"/>
        <end position="650"/>
    </location>
</feature>
<feature type="compositionally biased region" description="Polar residues" evidence="1">
    <location>
        <begin position="803"/>
        <end position="812"/>
    </location>
</feature>
<dbReference type="EMBL" id="JAVHNQ010000008">
    <property type="protein sequence ID" value="KAK6340705.1"/>
    <property type="molecule type" value="Genomic_DNA"/>
</dbReference>
<feature type="compositionally biased region" description="Basic and acidic residues" evidence="1">
    <location>
        <begin position="406"/>
        <end position="415"/>
    </location>
</feature>
<comment type="caution">
    <text evidence="2">The sequence shown here is derived from an EMBL/GenBank/DDBJ whole genome shotgun (WGS) entry which is preliminary data.</text>
</comment>
<dbReference type="AlphaFoldDB" id="A0AAV9UFK1"/>
<feature type="compositionally biased region" description="Low complexity" evidence="1">
    <location>
        <begin position="689"/>
        <end position="705"/>
    </location>
</feature>
<feature type="region of interest" description="Disordered" evidence="1">
    <location>
        <begin position="1015"/>
        <end position="1034"/>
    </location>
</feature>
<protein>
    <submittedName>
        <fullName evidence="2">Uncharacterized protein</fullName>
    </submittedName>
</protein>
<feature type="compositionally biased region" description="Low complexity" evidence="1">
    <location>
        <begin position="719"/>
        <end position="758"/>
    </location>
</feature>
<evidence type="ECO:0000313" key="2">
    <source>
        <dbReference type="EMBL" id="KAK6340705.1"/>
    </source>
</evidence>
<evidence type="ECO:0000313" key="3">
    <source>
        <dbReference type="Proteomes" id="UP001375240"/>
    </source>
</evidence>
<dbReference type="Proteomes" id="UP001375240">
    <property type="component" value="Unassembled WGS sequence"/>
</dbReference>
<feature type="compositionally biased region" description="Low complexity" evidence="1">
    <location>
        <begin position="68"/>
        <end position="78"/>
    </location>
</feature>